<dbReference type="Pfam" id="PF00082">
    <property type="entry name" value="Peptidase_S8"/>
    <property type="match status" value="1"/>
</dbReference>
<dbReference type="AlphaFoldDB" id="K1X0V7"/>
<dbReference type="OMA" id="FLRAHEN"/>
<keyword evidence="2 7" id="KW-0645">Protease</keyword>
<dbReference type="InterPro" id="IPR036852">
    <property type="entry name" value="Peptidase_S8/S53_dom_sf"/>
</dbReference>
<dbReference type="OrthoDB" id="10256524at2759"/>
<dbReference type="RefSeq" id="XP_007290972.1">
    <property type="nucleotide sequence ID" value="XM_007290910.1"/>
</dbReference>
<evidence type="ECO:0000256" key="3">
    <source>
        <dbReference type="ARBA" id="ARBA00022729"/>
    </source>
</evidence>
<dbReference type="HOGENOM" id="CLU_003559_1_0_1"/>
<evidence type="ECO:0000256" key="7">
    <source>
        <dbReference type="PROSITE-ProRule" id="PRU01240"/>
    </source>
</evidence>
<evidence type="ECO:0000256" key="9">
    <source>
        <dbReference type="SAM" id="SignalP"/>
    </source>
</evidence>
<dbReference type="GeneID" id="18759018"/>
<keyword evidence="13" id="KW-1185">Reference proteome</keyword>
<dbReference type="STRING" id="1072389.K1X0V7"/>
<dbReference type="PROSITE" id="PS00137">
    <property type="entry name" value="SUBTILASE_HIS"/>
    <property type="match status" value="1"/>
</dbReference>
<feature type="domain" description="C5a peptidase/Subtilisin-like protease SBT2-like Fn3-like" evidence="11">
    <location>
        <begin position="665"/>
        <end position="783"/>
    </location>
</feature>
<dbReference type="PANTHER" id="PTHR43806:SF66">
    <property type="entry name" value="SERIN ENDOPEPTIDASE"/>
    <property type="match status" value="1"/>
</dbReference>
<dbReference type="PROSITE" id="PS00138">
    <property type="entry name" value="SUBTILASE_SER"/>
    <property type="match status" value="1"/>
</dbReference>
<dbReference type="CDD" id="cd07489">
    <property type="entry name" value="Peptidases_S8_5"/>
    <property type="match status" value="1"/>
</dbReference>
<dbReference type="InterPro" id="IPR023827">
    <property type="entry name" value="Peptidase_S8_Asp-AS"/>
</dbReference>
<feature type="active site" description="Charge relay system" evidence="6 7">
    <location>
        <position position="258"/>
    </location>
</feature>
<dbReference type="GO" id="GO:0004252">
    <property type="term" value="F:serine-type endopeptidase activity"/>
    <property type="evidence" value="ECO:0007669"/>
    <property type="project" value="UniProtKB-UniRule"/>
</dbReference>
<dbReference type="Proteomes" id="UP000006753">
    <property type="component" value="Unassembled WGS sequence"/>
</dbReference>
<evidence type="ECO:0000313" key="13">
    <source>
        <dbReference type="Proteomes" id="UP000006753"/>
    </source>
</evidence>
<dbReference type="GO" id="GO:0016020">
    <property type="term" value="C:membrane"/>
    <property type="evidence" value="ECO:0007669"/>
    <property type="project" value="InterPro"/>
</dbReference>
<evidence type="ECO:0000256" key="8">
    <source>
        <dbReference type="RuleBase" id="RU003355"/>
    </source>
</evidence>
<evidence type="ECO:0000259" key="10">
    <source>
        <dbReference type="Pfam" id="PF00082"/>
    </source>
</evidence>
<dbReference type="InterPro" id="IPR022398">
    <property type="entry name" value="Peptidase_S8_His-AS"/>
</dbReference>
<evidence type="ECO:0000256" key="1">
    <source>
        <dbReference type="ARBA" id="ARBA00011073"/>
    </source>
</evidence>
<keyword evidence="4 7" id="KW-0378">Hydrolase</keyword>
<reference evidence="12 13" key="1">
    <citation type="journal article" date="2012" name="BMC Genomics">
        <title>Sequencing the genome of Marssonina brunnea reveals fungus-poplar co-evolution.</title>
        <authorList>
            <person name="Zhu S."/>
            <person name="Cao Y.-Z."/>
            <person name="Jiang C."/>
            <person name="Tan B.-Y."/>
            <person name="Wang Z."/>
            <person name="Feng S."/>
            <person name="Zhang L."/>
            <person name="Su X.-H."/>
            <person name="Brejova B."/>
            <person name="Vinar T."/>
            <person name="Xu M."/>
            <person name="Wang M.-X."/>
            <person name="Zhang S.-G."/>
            <person name="Huang M.-R."/>
            <person name="Wu R."/>
            <person name="Zhou Y."/>
        </authorList>
    </citation>
    <scope>NUCLEOTIDE SEQUENCE [LARGE SCALE GENOMIC DNA]</scope>
    <source>
        <strain evidence="12 13">MB_m1</strain>
    </source>
</reference>
<dbReference type="PANTHER" id="PTHR43806">
    <property type="entry name" value="PEPTIDASE S8"/>
    <property type="match status" value="1"/>
</dbReference>
<feature type="active site" description="Charge relay system" evidence="6 7">
    <location>
        <position position="211"/>
    </location>
</feature>
<dbReference type="InterPro" id="IPR010435">
    <property type="entry name" value="C5a/SBT2-like_Fn3"/>
</dbReference>
<evidence type="ECO:0000256" key="2">
    <source>
        <dbReference type="ARBA" id="ARBA00022670"/>
    </source>
</evidence>
<dbReference type="KEGG" id="mbe:MBM_03083"/>
<dbReference type="InParanoid" id="K1X0V7"/>
<organism evidence="12 13">
    <name type="scientific">Marssonina brunnea f. sp. multigermtubi (strain MB_m1)</name>
    <name type="common">Marssonina leaf spot fungus</name>
    <dbReference type="NCBI Taxonomy" id="1072389"/>
    <lineage>
        <taxon>Eukaryota</taxon>
        <taxon>Fungi</taxon>
        <taxon>Dikarya</taxon>
        <taxon>Ascomycota</taxon>
        <taxon>Pezizomycotina</taxon>
        <taxon>Leotiomycetes</taxon>
        <taxon>Helotiales</taxon>
        <taxon>Drepanopezizaceae</taxon>
        <taxon>Drepanopeziza</taxon>
    </lineage>
</organism>
<evidence type="ECO:0000313" key="12">
    <source>
        <dbReference type="EMBL" id="EKD18841.1"/>
    </source>
</evidence>
<comment type="similarity">
    <text evidence="1 7 8">Belongs to the peptidase S8 family.</text>
</comment>
<keyword evidence="3 9" id="KW-0732">Signal</keyword>
<dbReference type="PRINTS" id="PR00723">
    <property type="entry name" value="SUBTILISIN"/>
</dbReference>
<sequence>MRLQHVSFAFASLSSLAYASTSEELLSFLQANPGQRSVASTDEEFLEWKKSRVETIDAPISPVVPKAYIIQLKPGSSLTKRDQDDHSQFHKRASTIDYSTRREFKNPDLFFGLSIQVNDDANETAILEIPDVVNVWPVKIIPRPPILELSEFPEILEPASVVRNAVAEIPGNLSAIAGPRANINSPHRQTEVDRLHALGIKGKGVKIAVMDTGIDYRHPALGGGFGPGFKVSFGRSFVTDDSDEESNDPLATCVSGGHGTHVAGIIGMQDPANSTFGLVGVAPEAELGAYRVFGCSGSAAQDVLMRAFEQAAIDEVDILSTSLGASRPWETDEPFSIITAGLEARGIAVVAAIGNNGRSLPATPGTPAVGQKVIAVGSIANSHYPTVYGGRDSRGRSFKYSGSPFPLQAPAAGLIVIDFATLAANSTSPSGCVAAGWKTLNESIINKEETIVAVPFTTECTSSVIVQNSQNHGFPTTVMYAKGAPVDVYVQDYQAFILNLPYQAITLNQVDSETLIEGLTLSGPKKYRLFFNSGVFESSPQLTGGFMSNFSSWGPTMDTLAIKPQISAPGGSILSTWPLLGRGYGIMSGTSMATPYVAGALALLKSQFPDATVQQLRERLQSTSQSVNYIYEQSLKTSIAQQGGGMINVYNAMFYESTVSPSELNLGDLDDLTSPREITIDNSSNRTKTYEISHEPAGLVNVVPYNLSSTGPLWGQNFFGGQYPFYASVKLSETTVTIPAGSSANITISFDPPQDMDPLFLPVYSGFIRIKNNNDDYDDNLRVLYLGQPYSRFNASYLDTSSKSGVEWPGLFTYSSPNILTRVDNGIANFSFGQQGFGAPAMQWMTQQNSQGYRVDMVPYNTTFVPDHYGFTANASNPLGVPDAFLPLRYPALAINGTEAGAAIFGMAKYERELRRGSTLLILLDGSTYDAAGDLVATLPDGDYRALLRVLKWGGDWAQEHSYESWLSPIIRGTRHPRVESGNESR</sequence>
<dbReference type="SUPFAM" id="SSF52743">
    <property type="entry name" value="Subtilisin-like"/>
    <property type="match status" value="1"/>
</dbReference>
<evidence type="ECO:0000259" key="11">
    <source>
        <dbReference type="Pfam" id="PF06280"/>
    </source>
</evidence>
<evidence type="ECO:0000256" key="6">
    <source>
        <dbReference type="PIRSR" id="PIRSR615500-1"/>
    </source>
</evidence>
<dbReference type="Pfam" id="PF06280">
    <property type="entry name" value="fn3_5"/>
    <property type="match status" value="1"/>
</dbReference>
<feature type="chain" id="PRO_5003854839" evidence="9">
    <location>
        <begin position="20"/>
        <end position="986"/>
    </location>
</feature>
<dbReference type="InterPro" id="IPR050131">
    <property type="entry name" value="Peptidase_S8_subtilisin-like"/>
</dbReference>
<dbReference type="InterPro" id="IPR034187">
    <property type="entry name" value="Peptidases_S8_5"/>
</dbReference>
<evidence type="ECO:0000256" key="5">
    <source>
        <dbReference type="ARBA" id="ARBA00022825"/>
    </source>
</evidence>
<dbReference type="InterPro" id="IPR023828">
    <property type="entry name" value="Peptidase_S8_Ser-AS"/>
</dbReference>
<dbReference type="eggNOG" id="KOG4266">
    <property type="taxonomic scope" value="Eukaryota"/>
</dbReference>
<dbReference type="EMBL" id="JH921432">
    <property type="protein sequence ID" value="EKD18841.1"/>
    <property type="molecule type" value="Genomic_DNA"/>
</dbReference>
<name>K1X0V7_MARBU</name>
<feature type="domain" description="Peptidase S8/S53" evidence="10">
    <location>
        <begin position="202"/>
        <end position="626"/>
    </location>
</feature>
<feature type="active site" description="Charge relay system" evidence="6 7">
    <location>
        <position position="591"/>
    </location>
</feature>
<evidence type="ECO:0000256" key="4">
    <source>
        <dbReference type="ARBA" id="ARBA00022801"/>
    </source>
</evidence>
<feature type="signal peptide" evidence="9">
    <location>
        <begin position="1"/>
        <end position="19"/>
    </location>
</feature>
<dbReference type="Gene3D" id="3.40.50.200">
    <property type="entry name" value="Peptidase S8/S53 domain"/>
    <property type="match status" value="2"/>
</dbReference>
<dbReference type="PROSITE" id="PS00136">
    <property type="entry name" value="SUBTILASE_ASP"/>
    <property type="match status" value="1"/>
</dbReference>
<accession>K1X0V7</accession>
<protein>
    <submittedName>
        <fullName evidence="12">Subtilisin-like protease</fullName>
    </submittedName>
</protein>
<gene>
    <name evidence="12" type="ORF">MBM_03083</name>
</gene>
<dbReference type="GO" id="GO:0006508">
    <property type="term" value="P:proteolysis"/>
    <property type="evidence" value="ECO:0007669"/>
    <property type="project" value="UniProtKB-KW"/>
</dbReference>
<dbReference type="PROSITE" id="PS51892">
    <property type="entry name" value="SUBTILASE"/>
    <property type="match status" value="1"/>
</dbReference>
<dbReference type="InterPro" id="IPR000209">
    <property type="entry name" value="Peptidase_S8/S53_dom"/>
</dbReference>
<proteinExistence type="inferred from homology"/>
<keyword evidence="5 7" id="KW-0720">Serine protease</keyword>
<dbReference type="InterPro" id="IPR015500">
    <property type="entry name" value="Peptidase_S8_subtilisin-rel"/>
</dbReference>